<accession>A0AA36NAQ7</accession>
<proteinExistence type="predicted"/>
<dbReference type="EMBL" id="CAUJNA010003237">
    <property type="protein sequence ID" value="CAJ1396606.1"/>
    <property type="molecule type" value="Genomic_DNA"/>
</dbReference>
<dbReference type="AlphaFoldDB" id="A0AA36NAQ7"/>
<keyword evidence="2" id="KW-1185">Reference proteome</keyword>
<evidence type="ECO:0000313" key="1">
    <source>
        <dbReference type="EMBL" id="CAJ1396606.1"/>
    </source>
</evidence>
<dbReference type="Proteomes" id="UP001178507">
    <property type="component" value="Unassembled WGS sequence"/>
</dbReference>
<name>A0AA36NAQ7_9DINO</name>
<sequence>MSSVLQQQDNAACKDLCALADKHNIGLASLLPHPTSLSKGSDQKPSRERGRVKPVRATVDLCAVSFPEGLFINADGTRAAIHRDFSLMHRGVVLHPQIWLIL</sequence>
<protein>
    <submittedName>
        <fullName evidence="1">Uncharacterized protein</fullName>
    </submittedName>
</protein>
<comment type="caution">
    <text evidence="1">The sequence shown here is derived from an EMBL/GenBank/DDBJ whole genome shotgun (WGS) entry which is preliminary data.</text>
</comment>
<reference evidence="1" key="1">
    <citation type="submission" date="2023-08" db="EMBL/GenBank/DDBJ databases">
        <authorList>
            <person name="Chen Y."/>
            <person name="Shah S."/>
            <person name="Dougan E. K."/>
            <person name="Thang M."/>
            <person name="Chan C."/>
        </authorList>
    </citation>
    <scope>NUCLEOTIDE SEQUENCE</scope>
</reference>
<gene>
    <name evidence="1" type="ORF">EVOR1521_LOCUS20804</name>
</gene>
<organism evidence="1 2">
    <name type="scientific">Effrenium voratum</name>
    <dbReference type="NCBI Taxonomy" id="2562239"/>
    <lineage>
        <taxon>Eukaryota</taxon>
        <taxon>Sar</taxon>
        <taxon>Alveolata</taxon>
        <taxon>Dinophyceae</taxon>
        <taxon>Suessiales</taxon>
        <taxon>Symbiodiniaceae</taxon>
        <taxon>Effrenium</taxon>
    </lineage>
</organism>
<evidence type="ECO:0000313" key="2">
    <source>
        <dbReference type="Proteomes" id="UP001178507"/>
    </source>
</evidence>